<evidence type="ECO:0000313" key="3">
    <source>
        <dbReference type="WBParaSite" id="nRc.2.0.1.t43613-RA"/>
    </source>
</evidence>
<evidence type="ECO:0000256" key="1">
    <source>
        <dbReference type="SAM" id="MobiDB-lite"/>
    </source>
</evidence>
<proteinExistence type="predicted"/>
<protein>
    <submittedName>
        <fullName evidence="3">Uncharacterized protein</fullName>
    </submittedName>
</protein>
<feature type="region of interest" description="Disordered" evidence="1">
    <location>
        <begin position="1"/>
        <end position="33"/>
    </location>
</feature>
<accession>A0A915L1I2</accession>
<organism evidence="2 3">
    <name type="scientific">Romanomermis culicivorax</name>
    <name type="common">Nematode worm</name>
    <dbReference type="NCBI Taxonomy" id="13658"/>
    <lineage>
        <taxon>Eukaryota</taxon>
        <taxon>Metazoa</taxon>
        <taxon>Ecdysozoa</taxon>
        <taxon>Nematoda</taxon>
        <taxon>Enoplea</taxon>
        <taxon>Dorylaimia</taxon>
        <taxon>Mermithida</taxon>
        <taxon>Mermithoidea</taxon>
        <taxon>Mermithidae</taxon>
        <taxon>Romanomermis</taxon>
    </lineage>
</organism>
<evidence type="ECO:0000313" key="2">
    <source>
        <dbReference type="Proteomes" id="UP000887565"/>
    </source>
</evidence>
<sequence>MDRFSSSESRNRSQRNSSREINRSEAFKLPDDPSSALALKTEEASLVDRVRAAAFKEAGPLLWLNVRNRSQKQKEGITNFGAQGTRCMSEQTNQLVLLRRILRTNDMMQVENNDCLEMGGM</sequence>
<feature type="compositionally biased region" description="Basic and acidic residues" evidence="1">
    <location>
        <begin position="1"/>
        <end position="31"/>
    </location>
</feature>
<dbReference type="WBParaSite" id="nRc.2.0.1.t43613-RA">
    <property type="protein sequence ID" value="nRc.2.0.1.t43613-RA"/>
    <property type="gene ID" value="nRc.2.0.1.g43613"/>
</dbReference>
<name>A0A915L1I2_ROMCU</name>
<dbReference type="AlphaFoldDB" id="A0A915L1I2"/>
<reference evidence="3" key="1">
    <citation type="submission" date="2022-11" db="UniProtKB">
        <authorList>
            <consortium name="WormBaseParasite"/>
        </authorList>
    </citation>
    <scope>IDENTIFICATION</scope>
</reference>
<keyword evidence="2" id="KW-1185">Reference proteome</keyword>
<dbReference type="Proteomes" id="UP000887565">
    <property type="component" value="Unplaced"/>
</dbReference>